<comment type="function">
    <text evidence="12">Part of a stress-induced multi-chaperone system, it is involved in the recovery of the cell from heat-induced damage, in cooperation with DnaK, DnaJ and GrpE.</text>
</comment>
<dbReference type="Pfam" id="PF00004">
    <property type="entry name" value="AAA"/>
    <property type="match status" value="1"/>
</dbReference>
<keyword evidence="6 12" id="KW-0346">Stress response</keyword>
<dbReference type="CDD" id="cd19499">
    <property type="entry name" value="RecA-like_ClpB_Hsp104-like"/>
    <property type="match status" value="1"/>
</dbReference>
<dbReference type="Pfam" id="PF10431">
    <property type="entry name" value="ClpB_D2-small"/>
    <property type="match status" value="1"/>
</dbReference>
<keyword evidence="4 11" id="KW-0547">Nucleotide-binding</keyword>
<dbReference type="AlphaFoldDB" id="A0A563VIJ8"/>
<dbReference type="FunFam" id="3.40.50.300:FF:000120">
    <property type="entry name" value="ATP-dependent chaperone ClpB"/>
    <property type="match status" value="1"/>
</dbReference>
<dbReference type="FunFam" id="3.40.50.300:FF:000010">
    <property type="entry name" value="Chaperone clpB 1, putative"/>
    <property type="match status" value="1"/>
</dbReference>
<dbReference type="Pfam" id="PF07724">
    <property type="entry name" value="AAA_2"/>
    <property type="match status" value="1"/>
</dbReference>
<dbReference type="Proteomes" id="UP000320055">
    <property type="component" value="Unassembled WGS sequence"/>
</dbReference>
<evidence type="ECO:0000256" key="6">
    <source>
        <dbReference type="ARBA" id="ARBA00023016"/>
    </source>
</evidence>
<reference evidence="14 15" key="1">
    <citation type="submission" date="2019-01" db="EMBL/GenBank/DDBJ databases">
        <authorList>
            <person name="Brito A."/>
        </authorList>
    </citation>
    <scope>NUCLEOTIDE SEQUENCE [LARGE SCALE GENOMIC DNA]</scope>
    <source>
        <strain evidence="14">1</strain>
    </source>
</reference>
<evidence type="ECO:0000256" key="4">
    <source>
        <dbReference type="ARBA" id="ARBA00022741"/>
    </source>
</evidence>
<comment type="subunit">
    <text evidence="12">Homohexamer; The oligomerization is ATP-dependent.</text>
</comment>
<dbReference type="InterPro" id="IPR027417">
    <property type="entry name" value="P-loop_NTPase"/>
</dbReference>
<comment type="subunit">
    <text evidence="9">Homohexamer. The oligomerization is ATP-dependent.</text>
</comment>
<dbReference type="InterPro" id="IPR003959">
    <property type="entry name" value="ATPase_AAA_core"/>
</dbReference>
<dbReference type="Pfam" id="PF17871">
    <property type="entry name" value="AAA_lid_9"/>
    <property type="match status" value="1"/>
</dbReference>
<dbReference type="GO" id="GO:0005737">
    <property type="term" value="C:cytoplasm"/>
    <property type="evidence" value="ECO:0007669"/>
    <property type="project" value="UniProtKB-SubCell"/>
</dbReference>
<dbReference type="InterPro" id="IPR017730">
    <property type="entry name" value="Chaperonin_ClpB"/>
</dbReference>
<dbReference type="PANTHER" id="PTHR11638:SF18">
    <property type="entry name" value="HEAT SHOCK PROTEIN 104"/>
    <property type="match status" value="1"/>
</dbReference>
<evidence type="ECO:0000256" key="8">
    <source>
        <dbReference type="ARBA" id="ARBA00023186"/>
    </source>
</evidence>
<dbReference type="SMART" id="SM00382">
    <property type="entry name" value="AAA"/>
    <property type="match status" value="2"/>
</dbReference>
<keyword evidence="5 11" id="KW-0067">ATP-binding</keyword>
<dbReference type="InterPro" id="IPR041546">
    <property type="entry name" value="ClpA/ClpB_AAA_lid"/>
</dbReference>
<dbReference type="InterPro" id="IPR001270">
    <property type="entry name" value="ClpA/B"/>
</dbReference>
<dbReference type="SUPFAM" id="SSF81923">
    <property type="entry name" value="Double Clp-N motif"/>
    <property type="match status" value="1"/>
</dbReference>
<comment type="subcellular location">
    <subcellularLocation>
        <location evidence="1 12">Cytoplasm</location>
    </subcellularLocation>
</comment>
<gene>
    <name evidence="12 14" type="primary">clpB</name>
    <name evidence="14" type="ORF">H1P_10029</name>
</gene>
<keyword evidence="12" id="KW-0963">Cytoplasm</keyword>
<dbReference type="InterPro" id="IPR019489">
    <property type="entry name" value="Clp_ATPase_C"/>
</dbReference>
<protein>
    <recommendedName>
        <fullName evidence="12">Chaperone protein ClpB</fullName>
    </recommendedName>
</protein>
<dbReference type="InterPro" id="IPR018368">
    <property type="entry name" value="ClpA/B_CS1"/>
</dbReference>
<name>A0A563VIJ8_9CYAN</name>
<dbReference type="PROSITE" id="PS00871">
    <property type="entry name" value="CLPAB_2"/>
    <property type="match status" value="1"/>
</dbReference>
<evidence type="ECO:0000256" key="10">
    <source>
        <dbReference type="PROSITE-ProRule" id="PRU01251"/>
    </source>
</evidence>
<dbReference type="Gene3D" id="3.40.50.300">
    <property type="entry name" value="P-loop containing nucleotide triphosphate hydrolases"/>
    <property type="match status" value="3"/>
</dbReference>
<feature type="coiled-coil region" evidence="12">
    <location>
        <begin position="414"/>
        <end position="545"/>
    </location>
</feature>
<sequence length="958" mass="108038">MQPTDSSKFTEQAWDGIVKSQEIAKQFQNKDLEVEHVIIALLEEEGLAQTILNKANVDISRLKQQIEGFTNRQPKLGGSQLYLGQALDRMLDRAEVYRSNWDDKYISVGHILVAFAEDGRIGKRTLRGFNVNPQSLEEAIKSIRGSQKVTEQNQEEQYQALEKYGRDLTEEAKAGKLDPVIGRDEEIRRVIQVLSRRSKNNPVLIGEPGVGKTAIAEGLAQRIVNSDVPESLKNRQLISLDMGSLIAGAKYRGEFEDRMRNVLKEITESEGQIVLFIDEVHTIVGAGAREGGGAMDAGNLLKPMLARGELRCIGATTLDEYRKHIEKDPALERRFQQVYVKQPSVEDTVSILRGLKERYEVHHGVKITDSALVAAANLSHRYITDRFLPDKAIDLVDEAAAKLKMEITSKPVELEAIDRRVMQLQMEKLSLEGENQSQRPGIVVLDPASRERLERIKTEIQKLEGKQKELSSQWTSEKELLDEINALKEEDEKLRLQVEQAERAYDLNKAAQLKYGKLEALQRDLEAKEAKLLEVQAQETALLREQVTESDIAEIVANWTGVPVSRLLESEKQKLLQLEGHLHQRIIGQEEAVAVVAAAIRRARAGLKNPGKPIGSFMFMGSTGVGKTELARALAAFLFDSEDAMVRIDMSEYMEKHAVSRLVGAPPGYIGYEEGGQLSEAVRRRPYSVVLLDEVEKAHKDVFNILLQVLDDGRITDSQGRVVDFRNTIIVMTSNVGSEHILNISGDDDTNYEEVKKRVEQALMKHFRPEFINRIDEQIIFHSLKREQLRDIVKIQIKRVEKLLAEQKISIQLSEAAIDRIVEVGYDPAFGARPLNRAIQRELENPIATKILENAFAEGNTIFVDCVDDRLTFSTKQKQVFAAKQPINLEAKKRESISVEKQPIQIEVKAQSPSSDPELVQPMIEEPQIEVTKDDEYDEDDDFIEVKEVTVIPPYSMS</sequence>
<dbReference type="NCBIfam" id="TIGR03346">
    <property type="entry name" value="chaperone_ClpB"/>
    <property type="match status" value="1"/>
</dbReference>
<evidence type="ECO:0000313" key="15">
    <source>
        <dbReference type="Proteomes" id="UP000320055"/>
    </source>
</evidence>
<keyword evidence="15" id="KW-1185">Reference proteome</keyword>
<evidence type="ECO:0000256" key="9">
    <source>
        <dbReference type="ARBA" id="ARBA00026057"/>
    </source>
</evidence>
<dbReference type="EMBL" id="CAACVJ010000001">
    <property type="protein sequence ID" value="VEP11244.1"/>
    <property type="molecule type" value="Genomic_DNA"/>
</dbReference>
<dbReference type="OrthoDB" id="9803641at2"/>
<dbReference type="InterPro" id="IPR003593">
    <property type="entry name" value="AAA+_ATPase"/>
</dbReference>
<evidence type="ECO:0000256" key="7">
    <source>
        <dbReference type="ARBA" id="ARBA00023054"/>
    </source>
</evidence>
<dbReference type="SUPFAM" id="SSF52540">
    <property type="entry name" value="P-loop containing nucleoside triphosphate hydrolases"/>
    <property type="match status" value="2"/>
</dbReference>
<dbReference type="GO" id="GO:0005524">
    <property type="term" value="F:ATP binding"/>
    <property type="evidence" value="ECO:0007669"/>
    <property type="project" value="UniProtKB-UniRule"/>
</dbReference>
<evidence type="ECO:0000256" key="1">
    <source>
        <dbReference type="ARBA" id="ARBA00004496"/>
    </source>
</evidence>
<evidence type="ECO:0000256" key="11">
    <source>
        <dbReference type="RuleBase" id="RU004432"/>
    </source>
</evidence>
<evidence type="ECO:0000256" key="5">
    <source>
        <dbReference type="ARBA" id="ARBA00022840"/>
    </source>
</evidence>
<dbReference type="FunFam" id="3.40.50.300:FF:000025">
    <property type="entry name" value="ATP-dependent Clp protease subunit"/>
    <property type="match status" value="1"/>
</dbReference>
<dbReference type="Pfam" id="PF02861">
    <property type="entry name" value="Clp_N"/>
    <property type="match status" value="1"/>
</dbReference>
<evidence type="ECO:0000256" key="2">
    <source>
        <dbReference type="ARBA" id="ARBA00008675"/>
    </source>
</evidence>
<dbReference type="PANTHER" id="PTHR11638">
    <property type="entry name" value="ATP-DEPENDENT CLP PROTEASE"/>
    <property type="match status" value="1"/>
</dbReference>
<dbReference type="PRINTS" id="PR00300">
    <property type="entry name" value="CLPPROTEASEA"/>
</dbReference>
<dbReference type="SMART" id="SM01086">
    <property type="entry name" value="ClpB_D2-small"/>
    <property type="match status" value="1"/>
</dbReference>
<proteinExistence type="inferred from homology"/>
<dbReference type="InterPro" id="IPR004176">
    <property type="entry name" value="Clp_R_N"/>
</dbReference>
<dbReference type="GO" id="GO:0034605">
    <property type="term" value="P:cellular response to heat"/>
    <property type="evidence" value="ECO:0007669"/>
    <property type="project" value="TreeGrafter"/>
</dbReference>
<dbReference type="GO" id="GO:0042026">
    <property type="term" value="P:protein refolding"/>
    <property type="evidence" value="ECO:0007669"/>
    <property type="project" value="UniProtKB-UniRule"/>
</dbReference>
<dbReference type="RefSeq" id="WP_144862909.1">
    <property type="nucleotide sequence ID" value="NZ_LR213766.1"/>
</dbReference>
<dbReference type="CDD" id="cd00009">
    <property type="entry name" value="AAA"/>
    <property type="match status" value="1"/>
</dbReference>
<dbReference type="InterPro" id="IPR028299">
    <property type="entry name" value="ClpA/B_CS2"/>
</dbReference>
<evidence type="ECO:0000313" key="14">
    <source>
        <dbReference type="EMBL" id="VEP11244.1"/>
    </source>
</evidence>
<dbReference type="InterPro" id="IPR050130">
    <property type="entry name" value="ClpA_ClpB"/>
</dbReference>
<keyword evidence="8 11" id="KW-0143">Chaperone</keyword>
<dbReference type="FunFam" id="1.10.8.60:FF:000017">
    <property type="entry name" value="ATP-dependent chaperone ClpB"/>
    <property type="match status" value="1"/>
</dbReference>
<dbReference type="PROSITE" id="PS00870">
    <property type="entry name" value="CLPAB_1"/>
    <property type="match status" value="1"/>
</dbReference>
<organism evidence="14 15">
    <name type="scientific">Hyella patelloides LEGE 07179</name>
    <dbReference type="NCBI Taxonomy" id="945734"/>
    <lineage>
        <taxon>Bacteria</taxon>
        <taxon>Bacillati</taxon>
        <taxon>Cyanobacteriota</taxon>
        <taxon>Cyanophyceae</taxon>
        <taxon>Pleurocapsales</taxon>
        <taxon>Hyellaceae</taxon>
        <taxon>Hyella</taxon>
    </lineage>
</organism>
<evidence type="ECO:0000256" key="3">
    <source>
        <dbReference type="ARBA" id="ARBA00022737"/>
    </source>
</evidence>
<feature type="domain" description="Clp R" evidence="13">
    <location>
        <begin position="6"/>
        <end position="146"/>
    </location>
</feature>
<evidence type="ECO:0000259" key="13">
    <source>
        <dbReference type="PROSITE" id="PS51903"/>
    </source>
</evidence>
<dbReference type="PROSITE" id="PS51903">
    <property type="entry name" value="CLP_R"/>
    <property type="match status" value="1"/>
</dbReference>
<evidence type="ECO:0000256" key="12">
    <source>
        <dbReference type="RuleBase" id="RU362034"/>
    </source>
</evidence>
<comment type="similarity">
    <text evidence="2 11">Belongs to the ClpA/ClpB family.</text>
</comment>
<dbReference type="Gene3D" id="1.10.1780.10">
    <property type="entry name" value="Clp, N-terminal domain"/>
    <property type="match status" value="1"/>
</dbReference>
<dbReference type="GO" id="GO:0016887">
    <property type="term" value="F:ATP hydrolysis activity"/>
    <property type="evidence" value="ECO:0007669"/>
    <property type="project" value="InterPro"/>
</dbReference>
<keyword evidence="3 10" id="KW-0677">Repeat</keyword>
<keyword evidence="7 12" id="KW-0175">Coiled coil</keyword>
<accession>A0A563VIJ8</accession>
<dbReference type="Gene3D" id="1.10.8.60">
    <property type="match status" value="1"/>
</dbReference>
<dbReference type="InterPro" id="IPR036628">
    <property type="entry name" value="Clp_N_dom_sf"/>
</dbReference>